<gene>
    <name evidence="15" type="ORF">METZ01_LOCUS15462</name>
</gene>
<keyword evidence="4" id="KW-0507">mRNA processing</keyword>
<dbReference type="Pfam" id="PF00035">
    <property type="entry name" value="dsrm"/>
    <property type="match status" value="1"/>
</dbReference>
<dbReference type="PROSITE" id="PS50142">
    <property type="entry name" value="RNASE_3_2"/>
    <property type="match status" value="1"/>
</dbReference>
<protein>
    <recommendedName>
        <fullName evidence="16">RNase III domain-containing protein</fullName>
    </recommendedName>
</protein>
<dbReference type="GO" id="GO:0006364">
    <property type="term" value="P:rRNA processing"/>
    <property type="evidence" value="ECO:0007669"/>
    <property type="project" value="UniProtKB-KW"/>
</dbReference>
<evidence type="ECO:0000256" key="10">
    <source>
        <dbReference type="ARBA" id="ARBA00022842"/>
    </source>
</evidence>
<feature type="domain" description="DRBM" evidence="13">
    <location>
        <begin position="113"/>
        <end position="181"/>
    </location>
</feature>
<evidence type="ECO:0008006" key="16">
    <source>
        <dbReference type="Google" id="ProtNLM"/>
    </source>
</evidence>
<keyword evidence="7" id="KW-0479">Metal-binding</keyword>
<evidence type="ECO:0000259" key="13">
    <source>
        <dbReference type="PROSITE" id="PS50137"/>
    </source>
</evidence>
<dbReference type="SMART" id="SM00535">
    <property type="entry name" value="RIBOc"/>
    <property type="match status" value="1"/>
</dbReference>
<dbReference type="NCBIfam" id="TIGR02191">
    <property type="entry name" value="RNaseIII"/>
    <property type="match status" value="1"/>
</dbReference>
<name>A0A381P8R5_9ZZZZ</name>
<evidence type="ECO:0000256" key="5">
    <source>
        <dbReference type="ARBA" id="ARBA00022694"/>
    </source>
</evidence>
<dbReference type="PROSITE" id="PS50137">
    <property type="entry name" value="DS_RBD"/>
    <property type="match status" value="1"/>
</dbReference>
<dbReference type="CDD" id="cd00593">
    <property type="entry name" value="RIBOc"/>
    <property type="match status" value="1"/>
</dbReference>
<keyword evidence="5" id="KW-0819">tRNA processing</keyword>
<evidence type="ECO:0000259" key="14">
    <source>
        <dbReference type="PROSITE" id="PS50142"/>
    </source>
</evidence>
<proteinExistence type="inferred from homology"/>
<comment type="similarity">
    <text evidence="1">Belongs to the ribonuclease III family.</text>
</comment>
<dbReference type="GO" id="GO:0008033">
    <property type="term" value="P:tRNA processing"/>
    <property type="evidence" value="ECO:0007669"/>
    <property type="project" value="UniProtKB-KW"/>
</dbReference>
<evidence type="ECO:0000256" key="8">
    <source>
        <dbReference type="ARBA" id="ARBA00022759"/>
    </source>
</evidence>
<evidence type="ECO:0000256" key="4">
    <source>
        <dbReference type="ARBA" id="ARBA00022664"/>
    </source>
</evidence>
<dbReference type="InterPro" id="IPR036389">
    <property type="entry name" value="RNase_III_sf"/>
</dbReference>
<dbReference type="SUPFAM" id="SSF69065">
    <property type="entry name" value="RNase III domain-like"/>
    <property type="match status" value="1"/>
</dbReference>
<reference evidence="15" key="1">
    <citation type="submission" date="2018-05" db="EMBL/GenBank/DDBJ databases">
        <authorList>
            <person name="Lanie J.A."/>
            <person name="Ng W.-L."/>
            <person name="Kazmierczak K.M."/>
            <person name="Andrzejewski T.M."/>
            <person name="Davidsen T.M."/>
            <person name="Wayne K.J."/>
            <person name="Tettelin H."/>
            <person name="Glass J.I."/>
            <person name="Rusch D."/>
            <person name="Podicherti R."/>
            <person name="Tsui H.-C.T."/>
            <person name="Winkler M.E."/>
        </authorList>
    </citation>
    <scope>NUCLEOTIDE SEQUENCE</scope>
</reference>
<dbReference type="GO" id="GO:0010468">
    <property type="term" value="P:regulation of gene expression"/>
    <property type="evidence" value="ECO:0007669"/>
    <property type="project" value="TreeGrafter"/>
</dbReference>
<dbReference type="InterPro" id="IPR000999">
    <property type="entry name" value="RNase_III_dom"/>
</dbReference>
<dbReference type="Gene3D" id="3.30.160.20">
    <property type="match status" value="1"/>
</dbReference>
<keyword evidence="10" id="KW-0460">Magnesium</keyword>
<evidence type="ECO:0000256" key="3">
    <source>
        <dbReference type="ARBA" id="ARBA00022552"/>
    </source>
</evidence>
<dbReference type="SMART" id="SM00358">
    <property type="entry name" value="DSRM"/>
    <property type="match status" value="1"/>
</dbReference>
<dbReference type="EMBL" id="UINC01000881">
    <property type="protein sequence ID" value="SUZ62608.1"/>
    <property type="molecule type" value="Genomic_DNA"/>
</dbReference>
<evidence type="ECO:0000256" key="2">
    <source>
        <dbReference type="ARBA" id="ARBA00022490"/>
    </source>
</evidence>
<accession>A0A381P8R5</accession>
<sequence>MGDAVLGFAVAERVYRDHPGLPEGQLALIRAAVVSTPALADVARSIPLGEALRLGRGESSTGGNDKDSILADALEAVVAAVYLDGGPAAVRTVVDRLFADVLADSAVDPGLHDFKTRLQELAARRSDPPPRYVLTDDGPDHDKRFHALVEVAGRSYGPATGTSRKRAEQEAARLAWDAFEHPSPVEAGTPTTGQEST</sequence>
<organism evidence="15">
    <name type="scientific">marine metagenome</name>
    <dbReference type="NCBI Taxonomy" id="408172"/>
    <lineage>
        <taxon>unclassified sequences</taxon>
        <taxon>metagenomes</taxon>
        <taxon>ecological metagenomes</taxon>
    </lineage>
</organism>
<dbReference type="GO" id="GO:0003725">
    <property type="term" value="F:double-stranded RNA binding"/>
    <property type="evidence" value="ECO:0007669"/>
    <property type="project" value="TreeGrafter"/>
</dbReference>
<keyword evidence="8" id="KW-0255">Endonuclease</keyword>
<evidence type="ECO:0000256" key="11">
    <source>
        <dbReference type="ARBA" id="ARBA00022884"/>
    </source>
</evidence>
<evidence type="ECO:0000256" key="12">
    <source>
        <dbReference type="SAM" id="MobiDB-lite"/>
    </source>
</evidence>
<dbReference type="AlphaFoldDB" id="A0A381P8R5"/>
<keyword evidence="6" id="KW-0540">Nuclease</keyword>
<evidence type="ECO:0000256" key="7">
    <source>
        <dbReference type="ARBA" id="ARBA00022723"/>
    </source>
</evidence>
<dbReference type="GO" id="GO:0006397">
    <property type="term" value="P:mRNA processing"/>
    <property type="evidence" value="ECO:0007669"/>
    <property type="project" value="UniProtKB-KW"/>
</dbReference>
<evidence type="ECO:0000313" key="15">
    <source>
        <dbReference type="EMBL" id="SUZ62608.1"/>
    </source>
</evidence>
<dbReference type="InterPro" id="IPR011907">
    <property type="entry name" value="RNase_III"/>
</dbReference>
<dbReference type="CDD" id="cd10845">
    <property type="entry name" value="DSRM_RNAse_III_family"/>
    <property type="match status" value="1"/>
</dbReference>
<evidence type="ECO:0000256" key="1">
    <source>
        <dbReference type="ARBA" id="ARBA00010183"/>
    </source>
</evidence>
<dbReference type="FunFam" id="3.30.160.20:FF:000003">
    <property type="entry name" value="Ribonuclease 3"/>
    <property type="match status" value="1"/>
</dbReference>
<dbReference type="Gene3D" id="1.10.1520.10">
    <property type="entry name" value="Ribonuclease III domain"/>
    <property type="match status" value="1"/>
</dbReference>
<feature type="domain" description="RNase III" evidence="14">
    <location>
        <begin position="1"/>
        <end position="86"/>
    </location>
</feature>
<dbReference type="SUPFAM" id="SSF54768">
    <property type="entry name" value="dsRNA-binding domain-like"/>
    <property type="match status" value="1"/>
</dbReference>
<keyword evidence="11" id="KW-0694">RNA-binding</keyword>
<dbReference type="GO" id="GO:0004525">
    <property type="term" value="F:ribonuclease III activity"/>
    <property type="evidence" value="ECO:0007669"/>
    <property type="project" value="InterPro"/>
</dbReference>
<evidence type="ECO:0000256" key="6">
    <source>
        <dbReference type="ARBA" id="ARBA00022722"/>
    </source>
</evidence>
<dbReference type="PANTHER" id="PTHR11207:SF0">
    <property type="entry name" value="RIBONUCLEASE 3"/>
    <property type="match status" value="1"/>
</dbReference>
<dbReference type="PANTHER" id="PTHR11207">
    <property type="entry name" value="RIBONUCLEASE III"/>
    <property type="match status" value="1"/>
</dbReference>
<keyword evidence="3" id="KW-0698">rRNA processing</keyword>
<feature type="region of interest" description="Disordered" evidence="12">
    <location>
        <begin position="176"/>
        <end position="197"/>
    </location>
</feature>
<dbReference type="Pfam" id="PF14622">
    <property type="entry name" value="Ribonucleas_3_3"/>
    <property type="match status" value="1"/>
</dbReference>
<keyword evidence="9" id="KW-0378">Hydrolase</keyword>
<dbReference type="GO" id="GO:0046872">
    <property type="term" value="F:metal ion binding"/>
    <property type="evidence" value="ECO:0007669"/>
    <property type="project" value="UniProtKB-KW"/>
</dbReference>
<evidence type="ECO:0000256" key="9">
    <source>
        <dbReference type="ARBA" id="ARBA00022801"/>
    </source>
</evidence>
<keyword evidence="2" id="KW-0963">Cytoplasm</keyword>
<dbReference type="InterPro" id="IPR014720">
    <property type="entry name" value="dsRBD_dom"/>
</dbReference>